<dbReference type="PANTHER" id="PTHR23026">
    <property type="entry name" value="NADPH NITROREDUCTASE"/>
    <property type="match status" value="1"/>
</dbReference>
<dbReference type="STRING" id="656914.SAMN00017405_1250"/>
<protein>
    <submittedName>
        <fullName evidence="2">Nitroreductase</fullName>
    </submittedName>
</protein>
<feature type="domain" description="Nitroreductase" evidence="1">
    <location>
        <begin position="4"/>
        <end position="58"/>
    </location>
</feature>
<sequence length="166" mass="18850">MKEILNRRSIRQYTDRQVSDELIDDLLKAAMAAPSAGNERPWEFIVVRDKKTLSKIIEVHPNGSMMATASVAIVVCGNLEQEKYEGYWVQDVSAATQNILLAGEHFELGSVWLGVHPNADMEREIGKILSLPETIIPFSIIPVGYPGEYKPPTDRYDYTKIHYDQW</sequence>
<dbReference type="GO" id="GO:0016491">
    <property type="term" value="F:oxidoreductase activity"/>
    <property type="evidence" value="ECO:0007669"/>
    <property type="project" value="InterPro"/>
</dbReference>
<dbReference type="Proteomes" id="UP000192731">
    <property type="component" value="Unassembled WGS sequence"/>
</dbReference>
<name>A0A1W1V1G7_DESTI</name>
<dbReference type="EMBL" id="FWWT01000013">
    <property type="protein sequence ID" value="SMB87195.1"/>
    <property type="molecule type" value="Genomic_DNA"/>
</dbReference>
<dbReference type="InterPro" id="IPR000415">
    <property type="entry name" value="Nitroreductase-like"/>
</dbReference>
<gene>
    <name evidence="2" type="ORF">SAMN00017405_1250</name>
</gene>
<accession>A0A1W1V1G7</accession>
<dbReference type="Pfam" id="PF00881">
    <property type="entry name" value="Nitroreductase"/>
    <property type="match status" value="2"/>
</dbReference>
<evidence type="ECO:0000259" key="1">
    <source>
        <dbReference type="Pfam" id="PF00881"/>
    </source>
</evidence>
<reference evidence="2 3" key="1">
    <citation type="submission" date="2017-04" db="EMBL/GenBank/DDBJ databases">
        <authorList>
            <person name="Afonso C.L."/>
            <person name="Miller P.J."/>
            <person name="Scott M.A."/>
            <person name="Spackman E."/>
            <person name="Goraichik I."/>
            <person name="Dimitrov K.M."/>
            <person name="Suarez D.L."/>
            <person name="Swayne D.E."/>
        </authorList>
    </citation>
    <scope>NUCLEOTIDE SEQUENCE [LARGE SCALE GENOMIC DNA]</scope>
    <source>
        <strain evidence="2 3">DSM 11270</strain>
    </source>
</reference>
<organism evidence="2 3">
    <name type="scientific">Desulfonispora thiosulfatigenes DSM 11270</name>
    <dbReference type="NCBI Taxonomy" id="656914"/>
    <lineage>
        <taxon>Bacteria</taxon>
        <taxon>Bacillati</taxon>
        <taxon>Bacillota</taxon>
        <taxon>Clostridia</taxon>
        <taxon>Eubacteriales</taxon>
        <taxon>Peptococcaceae</taxon>
        <taxon>Desulfonispora</taxon>
    </lineage>
</organism>
<evidence type="ECO:0000313" key="3">
    <source>
        <dbReference type="Proteomes" id="UP000192731"/>
    </source>
</evidence>
<dbReference type="SUPFAM" id="SSF55469">
    <property type="entry name" value="FMN-dependent nitroreductase-like"/>
    <property type="match status" value="1"/>
</dbReference>
<keyword evidence="3" id="KW-1185">Reference proteome</keyword>
<evidence type="ECO:0000313" key="2">
    <source>
        <dbReference type="EMBL" id="SMB87195.1"/>
    </source>
</evidence>
<feature type="domain" description="Nitroreductase" evidence="1">
    <location>
        <begin position="62"/>
        <end position="145"/>
    </location>
</feature>
<dbReference type="AlphaFoldDB" id="A0A1W1V1G7"/>
<dbReference type="Gene3D" id="3.40.109.10">
    <property type="entry name" value="NADH Oxidase"/>
    <property type="match status" value="1"/>
</dbReference>
<dbReference type="PANTHER" id="PTHR23026:SF123">
    <property type="entry name" value="NAD(P)H NITROREDUCTASE RV3131-RELATED"/>
    <property type="match status" value="1"/>
</dbReference>
<proteinExistence type="predicted"/>
<dbReference type="InterPro" id="IPR050627">
    <property type="entry name" value="Nitroreductase/BluB"/>
</dbReference>
<dbReference type="CDD" id="cd02150">
    <property type="entry name" value="nitroreductase"/>
    <property type="match status" value="1"/>
</dbReference>
<dbReference type="RefSeq" id="WP_084052640.1">
    <property type="nucleotide sequence ID" value="NZ_FWWT01000013.1"/>
</dbReference>
<dbReference type="OrthoDB" id="9812105at2"/>
<dbReference type="InterPro" id="IPR029479">
    <property type="entry name" value="Nitroreductase"/>
</dbReference>